<evidence type="ECO:0000313" key="7">
    <source>
        <dbReference type="Proteomes" id="UP000621898"/>
    </source>
</evidence>
<comment type="similarity">
    <text evidence="1">Belongs to the LysR transcriptional regulatory family.</text>
</comment>
<dbReference type="PANTHER" id="PTHR30537">
    <property type="entry name" value="HTH-TYPE TRANSCRIPTIONAL REGULATOR"/>
    <property type="match status" value="1"/>
</dbReference>
<dbReference type="InterPro" id="IPR036388">
    <property type="entry name" value="WH-like_DNA-bd_sf"/>
</dbReference>
<reference evidence="7" key="1">
    <citation type="journal article" date="2019" name="Int. J. Syst. Evol. Microbiol.">
        <title>The Global Catalogue of Microorganisms (GCM) 10K type strain sequencing project: providing services to taxonomists for standard genome sequencing and annotation.</title>
        <authorList>
            <consortium name="The Broad Institute Genomics Platform"/>
            <consortium name="The Broad Institute Genome Sequencing Center for Infectious Disease"/>
            <person name="Wu L."/>
            <person name="Ma J."/>
        </authorList>
    </citation>
    <scope>NUCLEOTIDE SEQUENCE [LARGE SCALE GENOMIC DNA]</scope>
    <source>
        <strain evidence="7">KCTC 22232</strain>
    </source>
</reference>
<name>A0ABQ3A4T5_9GAMM</name>
<dbReference type="InterPro" id="IPR058163">
    <property type="entry name" value="LysR-type_TF_proteobact-type"/>
</dbReference>
<feature type="domain" description="HTH lysR-type" evidence="5">
    <location>
        <begin position="6"/>
        <end position="63"/>
    </location>
</feature>
<evidence type="ECO:0000256" key="1">
    <source>
        <dbReference type="ARBA" id="ARBA00009437"/>
    </source>
</evidence>
<organism evidence="6 7">
    <name type="scientific">Rhodanobacter panaciterrae</name>
    <dbReference type="NCBI Taxonomy" id="490572"/>
    <lineage>
        <taxon>Bacteria</taxon>
        <taxon>Pseudomonadati</taxon>
        <taxon>Pseudomonadota</taxon>
        <taxon>Gammaproteobacteria</taxon>
        <taxon>Lysobacterales</taxon>
        <taxon>Rhodanobacteraceae</taxon>
        <taxon>Rhodanobacter</taxon>
    </lineage>
</organism>
<keyword evidence="4" id="KW-0804">Transcription</keyword>
<evidence type="ECO:0000256" key="3">
    <source>
        <dbReference type="ARBA" id="ARBA00023125"/>
    </source>
</evidence>
<proteinExistence type="inferred from homology"/>
<dbReference type="Gene3D" id="3.40.190.10">
    <property type="entry name" value="Periplasmic binding protein-like II"/>
    <property type="match status" value="2"/>
</dbReference>
<dbReference type="Proteomes" id="UP000621898">
    <property type="component" value="Unassembled WGS sequence"/>
</dbReference>
<sequence>MKYLLPPMHTLRTFEALGRLRHFTRTAEELHLTTSAVSHQIRVLESFHAARLFVRNRHDVALTPAGERLMVAVRHALQQLSTASESIRAQDAARLSVTAPPSLVSRWLMPRLGVFLQQHPTVDFRLRATSAVVDLAAEEIDLGIRFGGGRWPGMRSEKLFDEEIFPVASPAYLAHMKVRRWADLRRCLLLRDDFHSWEDWLDEIGATTAGCTFGSVFNDSALSLQAAEAGQGVVLARSLLAADAIKAGTLARVGKRAVRSRGSYYLVAPSDRQDGAAVGLFREWLRETASH</sequence>
<evidence type="ECO:0000256" key="2">
    <source>
        <dbReference type="ARBA" id="ARBA00023015"/>
    </source>
</evidence>
<dbReference type="SUPFAM" id="SSF46785">
    <property type="entry name" value="Winged helix' DNA-binding domain"/>
    <property type="match status" value="1"/>
</dbReference>
<dbReference type="GO" id="GO:0003677">
    <property type="term" value="F:DNA binding"/>
    <property type="evidence" value="ECO:0007669"/>
    <property type="project" value="UniProtKB-KW"/>
</dbReference>
<comment type="caution">
    <text evidence="6">The sequence shown here is derived from an EMBL/GenBank/DDBJ whole genome shotgun (WGS) entry which is preliminary data.</text>
</comment>
<dbReference type="CDD" id="cd08432">
    <property type="entry name" value="PBP2_GcdR_TrpI_HvrB_AmpR_like"/>
    <property type="match status" value="1"/>
</dbReference>
<protein>
    <submittedName>
        <fullName evidence="6">DNA-binding transcriptional activator GcvA</fullName>
    </submittedName>
</protein>
<keyword evidence="7" id="KW-1185">Reference proteome</keyword>
<dbReference type="Gene3D" id="1.10.10.10">
    <property type="entry name" value="Winged helix-like DNA-binding domain superfamily/Winged helix DNA-binding domain"/>
    <property type="match status" value="1"/>
</dbReference>
<dbReference type="PANTHER" id="PTHR30537:SF74">
    <property type="entry name" value="HTH-TYPE TRANSCRIPTIONAL REGULATOR TRPI"/>
    <property type="match status" value="1"/>
</dbReference>
<dbReference type="InterPro" id="IPR005119">
    <property type="entry name" value="LysR_subst-bd"/>
</dbReference>
<keyword evidence="2" id="KW-0805">Transcription regulation</keyword>
<dbReference type="InterPro" id="IPR000847">
    <property type="entry name" value="LysR_HTH_N"/>
</dbReference>
<evidence type="ECO:0000259" key="5">
    <source>
        <dbReference type="PROSITE" id="PS50931"/>
    </source>
</evidence>
<evidence type="ECO:0000313" key="6">
    <source>
        <dbReference type="EMBL" id="GGY32748.1"/>
    </source>
</evidence>
<dbReference type="EMBL" id="BMXT01000003">
    <property type="protein sequence ID" value="GGY32748.1"/>
    <property type="molecule type" value="Genomic_DNA"/>
</dbReference>
<evidence type="ECO:0000256" key="4">
    <source>
        <dbReference type="ARBA" id="ARBA00023163"/>
    </source>
</evidence>
<dbReference type="InterPro" id="IPR036390">
    <property type="entry name" value="WH_DNA-bd_sf"/>
</dbReference>
<dbReference type="PROSITE" id="PS50931">
    <property type="entry name" value="HTH_LYSR"/>
    <property type="match status" value="1"/>
</dbReference>
<dbReference type="RefSeq" id="WP_189442057.1">
    <property type="nucleotide sequence ID" value="NZ_BMXT01000003.1"/>
</dbReference>
<accession>A0ABQ3A4T5</accession>
<keyword evidence="3 6" id="KW-0238">DNA-binding</keyword>
<gene>
    <name evidence="6" type="ORF">GCM10008098_27780</name>
</gene>
<dbReference type="Pfam" id="PF03466">
    <property type="entry name" value="LysR_substrate"/>
    <property type="match status" value="1"/>
</dbReference>
<dbReference type="SUPFAM" id="SSF53850">
    <property type="entry name" value="Periplasmic binding protein-like II"/>
    <property type="match status" value="1"/>
</dbReference>
<dbReference type="Pfam" id="PF00126">
    <property type="entry name" value="HTH_1"/>
    <property type="match status" value="1"/>
</dbReference>